<dbReference type="AlphaFoldDB" id="A0A0C2M7B5"/>
<name>A0A0C2M7B5_THEKT</name>
<protein>
    <recommendedName>
        <fullName evidence="3">Alpha-soluble NSF attachment protein</fullName>
    </recommendedName>
</protein>
<dbReference type="Pfam" id="PF14938">
    <property type="entry name" value="SNAP"/>
    <property type="match status" value="1"/>
</dbReference>
<evidence type="ECO:0008006" key="3">
    <source>
        <dbReference type="Google" id="ProtNLM"/>
    </source>
</evidence>
<proteinExistence type="predicted"/>
<reference evidence="1 2" key="1">
    <citation type="journal article" date="2014" name="Genome Biol. Evol.">
        <title>The genome of the myxosporean Thelohanellus kitauei shows adaptations to nutrient acquisition within its fish host.</title>
        <authorList>
            <person name="Yang Y."/>
            <person name="Xiong J."/>
            <person name="Zhou Z."/>
            <person name="Huo F."/>
            <person name="Miao W."/>
            <person name="Ran C."/>
            <person name="Liu Y."/>
            <person name="Zhang J."/>
            <person name="Feng J."/>
            <person name="Wang M."/>
            <person name="Wang M."/>
            <person name="Wang L."/>
            <person name="Yao B."/>
        </authorList>
    </citation>
    <scope>NUCLEOTIDE SEQUENCE [LARGE SCALE GENOMIC DNA]</scope>
    <source>
        <strain evidence="1">Wuqing</strain>
    </source>
</reference>
<organism evidence="1 2">
    <name type="scientific">Thelohanellus kitauei</name>
    <name type="common">Myxosporean</name>
    <dbReference type="NCBI Taxonomy" id="669202"/>
    <lineage>
        <taxon>Eukaryota</taxon>
        <taxon>Metazoa</taxon>
        <taxon>Cnidaria</taxon>
        <taxon>Myxozoa</taxon>
        <taxon>Myxosporea</taxon>
        <taxon>Bivalvulida</taxon>
        <taxon>Platysporina</taxon>
        <taxon>Myxobolidae</taxon>
        <taxon>Thelohanellus</taxon>
    </lineage>
</organism>
<comment type="caution">
    <text evidence="1">The sequence shown here is derived from an EMBL/GenBank/DDBJ whole genome shotgun (WGS) entry which is preliminary data.</text>
</comment>
<evidence type="ECO:0000313" key="2">
    <source>
        <dbReference type="Proteomes" id="UP000031668"/>
    </source>
</evidence>
<accession>A0A0C2M7B5</accession>
<gene>
    <name evidence="1" type="ORF">RF11_15090</name>
</gene>
<dbReference type="InterPro" id="IPR011990">
    <property type="entry name" value="TPR-like_helical_dom_sf"/>
</dbReference>
<dbReference type="EMBL" id="JWZT01004852">
    <property type="protein sequence ID" value="KII62905.1"/>
    <property type="molecule type" value="Genomic_DNA"/>
</dbReference>
<dbReference type="Proteomes" id="UP000031668">
    <property type="component" value="Unassembled WGS sequence"/>
</dbReference>
<keyword evidence="2" id="KW-1185">Reference proteome</keyword>
<dbReference type="SUPFAM" id="SSF48452">
    <property type="entry name" value="TPR-like"/>
    <property type="match status" value="1"/>
</dbReference>
<evidence type="ECO:0000313" key="1">
    <source>
        <dbReference type="EMBL" id="KII62905.1"/>
    </source>
</evidence>
<sequence>MSIIKKDISKSKKPQDQYEEYCDVARQIERNGTWTEAAKAYFKAGEYAESKLEDFKEASVCYEKSADCYRNGLSPQAYEIYRGWIEICLKRGIWKCAIKLSFEIGYIYEKQFCDVEISKEFYDWGDDLRREHNQKHVCLFTQDYIVKYWQKISHGYIHEVDIIEALKSEKMIDALFKTVCRKCVPLWEIHYKYYIEIRDANSFKDIQNPYLKLRHHVKCGSPA</sequence>
<dbReference type="Gene3D" id="1.25.40.10">
    <property type="entry name" value="Tetratricopeptide repeat domain"/>
    <property type="match status" value="1"/>
</dbReference>